<accession>A0A830BHZ2</accession>
<sequence length="362" mass="39544">MERLGSETAMEGMETSMKENLSMEIDPPLKENLATAEDWQKALDKVVPAVVVLRTTACRAFDTESAGASYATGFIVDKSRGVILTNRHVVKAGPVVEEAMFVNREEVPVYEAPSIKGNVVKQDLAGHADELIKNCSLHSSLLARPPTPYNTDEFVIPSLGIEDSDHNETDYPKLKDSKLSTVQAGKEENIYLWPHGAPSPLLISKRQTKINLSRLQNVLERLGGAGLEQAGCTIGHVAQGKPTVVKAISGVQLIRVKSRGIAIGVDKSIVQASTINDDRQRWHSTLEQPYSDDDIDDDFLENYFCTSGCQSTEFPSIDCQAATGSGFSFFAPECLSIIVSCSRYVPLYVFTCPFHSDSIGMP</sequence>
<dbReference type="GO" id="GO:0006508">
    <property type="term" value="P:proteolysis"/>
    <property type="evidence" value="ECO:0007669"/>
    <property type="project" value="UniProtKB-KW"/>
</dbReference>
<dbReference type="PANTHER" id="PTHR46366:SF1">
    <property type="entry name" value="PDZ DOMAIN-CONTAINING PROTEIN C1685.05"/>
    <property type="match status" value="1"/>
</dbReference>
<dbReference type="Proteomes" id="UP000653305">
    <property type="component" value="Unassembled WGS sequence"/>
</dbReference>
<keyword evidence="1" id="KW-0645">Protease</keyword>
<dbReference type="EMBL" id="BMAC01000135">
    <property type="protein sequence ID" value="GFP86987.1"/>
    <property type="molecule type" value="Genomic_DNA"/>
</dbReference>
<keyword evidence="1" id="KW-0378">Hydrolase</keyword>
<evidence type="ECO:0000313" key="1">
    <source>
        <dbReference type="EMBL" id="GFP86987.1"/>
    </source>
</evidence>
<dbReference type="InterPro" id="IPR043504">
    <property type="entry name" value="Peptidase_S1_PA_chymotrypsin"/>
</dbReference>
<dbReference type="OrthoDB" id="1667202at2759"/>
<comment type="caution">
    <text evidence="1">The sequence shown here is derived from an EMBL/GenBank/DDBJ whole genome shotgun (WGS) entry which is preliminary data.</text>
</comment>
<dbReference type="InterPro" id="IPR009003">
    <property type="entry name" value="Peptidase_S1_PA"/>
</dbReference>
<reference evidence="1" key="1">
    <citation type="submission" date="2020-07" db="EMBL/GenBank/DDBJ databases">
        <title>Ethylene signaling mediates host invasion by parasitic plants.</title>
        <authorList>
            <person name="Yoshida S."/>
        </authorList>
    </citation>
    <scope>NUCLEOTIDE SEQUENCE</scope>
    <source>
        <strain evidence="1">Okayama</strain>
    </source>
</reference>
<dbReference type="SUPFAM" id="SSF50494">
    <property type="entry name" value="Trypsin-like serine proteases"/>
    <property type="match status" value="1"/>
</dbReference>
<dbReference type="GO" id="GO:0008233">
    <property type="term" value="F:peptidase activity"/>
    <property type="evidence" value="ECO:0007669"/>
    <property type="project" value="UniProtKB-KW"/>
</dbReference>
<evidence type="ECO:0000313" key="2">
    <source>
        <dbReference type="Proteomes" id="UP000653305"/>
    </source>
</evidence>
<name>A0A830BHZ2_9LAMI</name>
<organism evidence="1 2">
    <name type="scientific">Phtheirospermum japonicum</name>
    <dbReference type="NCBI Taxonomy" id="374723"/>
    <lineage>
        <taxon>Eukaryota</taxon>
        <taxon>Viridiplantae</taxon>
        <taxon>Streptophyta</taxon>
        <taxon>Embryophyta</taxon>
        <taxon>Tracheophyta</taxon>
        <taxon>Spermatophyta</taxon>
        <taxon>Magnoliopsida</taxon>
        <taxon>eudicotyledons</taxon>
        <taxon>Gunneridae</taxon>
        <taxon>Pentapetalae</taxon>
        <taxon>asterids</taxon>
        <taxon>lamiids</taxon>
        <taxon>Lamiales</taxon>
        <taxon>Orobanchaceae</taxon>
        <taxon>Orobanchaceae incertae sedis</taxon>
        <taxon>Phtheirospermum</taxon>
    </lineage>
</organism>
<keyword evidence="2" id="KW-1185">Reference proteome</keyword>
<protein>
    <submittedName>
        <fullName evidence="1">Protease Do-like 7</fullName>
    </submittedName>
</protein>
<gene>
    <name evidence="1" type="ORF">PHJA_000842500</name>
</gene>
<dbReference type="PANTHER" id="PTHR46366">
    <property type="entry name" value="PRO-APOPTOTIC SERINE PROTEASE NMA111"/>
    <property type="match status" value="1"/>
</dbReference>
<proteinExistence type="predicted"/>
<dbReference type="Gene3D" id="2.40.10.10">
    <property type="entry name" value="Trypsin-like serine proteases"/>
    <property type="match status" value="1"/>
</dbReference>
<dbReference type="AlphaFoldDB" id="A0A830BHZ2"/>